<evidence type="ECO:0000313" key="2">
    <source>
        <dbReference type="Proteomes" id="UP000036681"/>
    </source>
</evidence>
<dbReference type="InterPro" id="IPR056044">
    <property type="entry name" value="DUF7627"/>
</dbReference>
<protein>
    <submittedName>
        <fullName evidence="3">MOR2-PAG1_C domain-containing protein</fullName>
    </submittedName>
</protein>
<evidence type="ECO:0000313" key="3">
    <source>
        <dbReference type="WBParaSite" id="ALUE_0001043901-mRNA-1"/>
    </source>
</evidence>
<reference evidence="3" key="1">
    <citation type="submission" date="2017-02" db="UniProtKB">
        <authorList>
            <consortium name="WormBaseParasite"/>
        </authorList>
    </citation>
    <scope>IDENTIFICATION</scope>
</reference>
<dbReference type="WBParaSite" id="ALUE_0001043901-mRNA-1">
    <property type="protein sequence ID" value="ALUE_0001043901-mRNA-1"/>
    <property type="gene ID" value="ALUE_0001043901"/>
</dbReference>
<dbReference type="Proteomes" id="UP000036681">
    <property type="component" value="Unplaced"/>
</dbReference>
<keyword evidence="2" id="KW-1185">Reference proteome</keyword>
<organism evidence="2 3">
    <name type="scientific">Ascaris lumbricoides</name>
    <name type="common">Giant roundworm</name>
    <dbReference type="NCBI Taxonomy" id="6252"/>
    <lineage>
        <taxon>Eukaryota</taxon>
        <taxon>Metazoa</taxon>
        <taxon>Ecdysozoa</taxon>
        <taxon>Nematoda</taxon>
        <taxon>Chromadorea</taxon>
        <taxon>Rhabditida</taxon>
        <taxon>Spirurina</taxon>
        <taxon>Ascaridomorpha</taxon>
        <taxon>Ascaridoidea</taxon>
        <taxon>Ascarididae</taxon>
        <taxon>Ascaris</taxon>
    </lineage>
</organism>
<sequence length="305" mass="34484">LFSYVAHQVFSFHFLIGRLLLARDVQKLDDETWSRVGSLLADLAFHDGDAHFAVDMIVLVVDHKSLQSSFAERISSEMSSYVLCPEIAKTSLPHVVALLLVAPWPRTHSHSNLESNQILYTIISHKSLQSSFAERISSEMSSYVLCPEIAKTSLPHVVALLLVAPWPRTHSHSNLESNQILYTIISVIKGWIITIVDQKDKLWIAAKDVEKYEATNRKPVEEDGEMMSRCALGLAEICRSAQRRLWLKWPELVDEVYVAIQNVLTSTLPINKEAKAMLLDVFVQMHSWTTRNAKSLSTTYTQTPT</sequence>
<feature type="domain" description="DUF7627" evidence="1">
    <location>
        <begin position="123"/>
        <end position="295"/>
    </location>
</feature>
<name>A0A0M3I214_ASCLU</name>
<dbReference type="AlphaFoldDB" id="A0A0M3I214"/>
<proteinExistence type="predicted"/>
<evidence type="ECO:0000259" key="1">
    <source>
        <dbReference type="Pfam" id="PF24628"/>
    </source>
</evidence>
<dbReference type="Pfam" id="PF24628">
    <property type="entry name" value="DUF7627"/>
    <property type="match status" value="1"/>
</dbReference>
<accession>A0A0M3I214</accession>